<proteinExistence type="predicted"/>
<evidence type="ECO:0000313" key="1">
    <source>
        <dbReference type="EMBL" id="PNT71959.1"/>
    </source>
</evidence>
<dbReference type="Proteomes" id="UP000008810">
    <property type="component" value="Chromosome 2"/>
</dbReference>
<name>A0A2K2DCG4_BRADI</name>
<evidence type="ECO:0000313" key="3">
    <source>
        <dbReference type="Proteomes" id="UP000008810"/>
    </source>
</evidence>
<reference evidence="1" key="2">
    <citation type="submission" date="2017-06" db="EMBL/GenBank/DDBJ databases">
        <title>WGS assembly of Brachypodium distachyon.</title>
        <authorList>
            <consortium name="The International Brachypodium Initiative"/>
            <person name="Lucas S."/>
            <person name="Harmon-Smith M."/>
            <person name="Lail K."/>
            <person name="Tice H."/>
            <person name="Grimwood J."/>
            <person name="Bruce D."/>
            <person name="Barry K."/>
            <person name="Shu S."/>
            <person name="Lindquist E."/>
            <person name="Wang M."/>
            <person name="Pitluck S."/>
            <person name="Vogel J.P."/>
            <person name="Garvin D.F."/>
            <person name="Mockler T.C."/>
            <person name="Schmutz J."/>
            <person name="Rokhsar D."/>
            <person name="Bevan M.W."/>
        </authorList>
    </citation>
    <scope>NUCLEOTIDE SEQUENCE</scope>
    <source>
        <strain evidence="1">Bd21</strain>
    </source>
</reference>
<dbReference type="EMBL" id="CM000881">
    <property type="protein sequence ID" value="PNT71959.1"/>
    <property type="molecule type" value="Genomic_DNA"/>
</dbReference>
<reference evidence="2" key="3">
    <citation type="submission" date="2018-08" db="UniProtKB">
        <authorList>
            <consortium name="EnsemblPlants"/>
        </authorList>
    </citation>
    <scope>IDENTIFICATION</scope>
    <source>
        <strain evidence="2">cv. Bd21</strain>
    </source>
</reference>
<dbReference type="AlphaFoldDB" id="A0A2K2DCG4"/>
<gene>
    <name evidence="1" type="ORF">BRADI_2g37802v3</name>
</gene>
<dbReference type="EnsemblPlants" id="PNT71959">
    <property type="protein sequence ID" value="PNT71959"/>
    <property type="gene ID" value="BRADI_2g37802v3"/>
</dbReference>
<accession>A0A2K2DCG4</accession>
<dbReference type="InParanoid" id="A0A2K2DCG4"/>
<reference evidence="1 2" key="1">
    <citation type="journal article" date="2010" name="Nature">
        <title>Genome sequencing and analysis of the model grass Brachypodium distachyon.</title>
        <authorList>
            <consortium name="International Brachypodium Initiative"/>
        </authorList>
    </citation>
    <scope>NUCLEOTIDE SEQUENCE [LARGE SCALE GENOMIC DNA]</scope>
    <source>
        <strain evidence="1 2">Bd21</strain>
    </source>
</reference>
<sequence length="72" mass="8472">MCYTSLSDQPITNHNVQITFLPRFSYIHQTPNCNRTLSEILEKTKYFIGSNSYSKRLNEKTTNHLPHDLSWP</sequence>
<organism evidence="1">
    <name type="scientific">Brachypodium distachyon</name>
    <name type="common">Purple false brome</name>
    <name type="synonym">Trachynia distachya</name>
    <dbReference type="NCBI Taxonomy" id="15368"/>
    <lineage>
        <taxon>Eukaryota</taxon>
        <taxon>Viridiplantae</taxon>
        <taxon>Streptophyta</taxon>
        <taxon>Embryophyta</taxon>
        <taxon>Tracheophyta</taxon>
        <taxon>Spermatophyta</taxon>
        <taxon>Magnoliopsida</taxon>
        <taxon>Liliopsida</taxon>
        <taxon>Poales</taxon>
        <taxon>Poaceae</taxon>
        <taxon>BOP clade</taxon>
        <taxon>Pooideae</taxon>
        <taxon>Stipodae</taxon>
        <taxon>Brachypodieae</taxon>
        <taxon>Brachypodium</taxon>
    </lineage>
</organism>
<keyword evidence="3" id="KW-1185">Reference proteome</keyword>
<protein>
    <submittedName>
        <fullName evidence="1 2">Uncharacterized protein</fullName>
    </submittedName>
</protein>
<evidence type="ECO:0000313" key="2">
    <source>
        <dbReference type="EnsemblPlants" id="PNT71959"/>
    </source>
</evidence>
<dbReference type="Gramene" id="PNT71959">
    <property type="protein sequence ID" value="PNT71959"/>
    <property type="gene ID" value="BRADI_2g37802v3"/>
</dbReference>